<feature type="compositionally biased region" description="Polar residues" evidence="1">
    <location>
        <begin position="309"/>
        <end position="321"/>
    </location>
</feature>
<reference evidence="2 3" key="1">
    <citation type="journal article" date="2015" name="Genome Biol.">
        <title>Comparative genomics of Steinernema reveals deeply conserved gene regulatory networks.</title>
        <authorList>
            <person name="Dillman A.R."/>
            <person name="Macchietto M."/>
            <person name="Porter C.F."/>
            <person name="Rogers A."/>
            <person name="Williams B."/>
            <person name="Antoshechkin I."/>
            <person name="Lee M.M."/>
            <person name="Goodwin Z."/>
            <person name="Lu X."/>
            <person name="Lewis E.E."/>
            <person name="Goodrich-Blair H."/>
            <person name="Stock S.P."/>
            <person name="Adams B.J."/>
            <person name="Sternberg P.W."/>
            <person name="Mortazavi A."/>
        </authorList>
    </citation>
    <scope>NUCLEOTIDE SEQUENCE [LARGE SCALE GENOMIC DNA]</scope>
    <source>
        <strain evidence="2 3">ALL</strain>
    </source>
</reference>
<protein>
    <submittedName>
        <fullName evidence="2">Uncharacterized protein</fullName>
    </submittedName>
</protein>
<keyword evidence="3" id="KW-1185">Reference proteome</keyword>
<evidence type="ECO:0000313" key="3">
    <source>
        <dbReference type="Proteomes" id="UP000298663"/>
    </source>
</evidence>
<feature type="region of interest" description="Disordered" evidence="1">
    <location>
        <begin position="242"/>
        <end position="358"/>
    </location>
</feature>
<organism evidence="2 3">
    <name type="scientific">Steinernema carpocapsae</name>
    <name type="common">Entomopathogenic nematode</name>
    <dbReference type="NCBI Taxonomy" id="34508"/>
    <lineage>
        <taxon>Eukaryota</taxon>
        <taxon>Metazoa</taxon>
        <taxon>Ecdysozoa</taxon>
        <taxon>Nematoda</taxon>
        <taxon>Chromadorea</taxon>
        <taxon>Rhabditida</taxon>
        <taxon>Tylenchina</taxon>
        <taxon>Panagrolaimomorpha</taxon>
        <taxon>Strongyloidoidea</taxon>
        <taxon>Steinernematidae</taxon>
        <taxon>Steinernema</taxon>
    </lineage>
</organism>
<sequence>MYSLQGNTERAHPPSNLDLDLTMAREYKYNRGRDQAARYFLSTSYHLGAFGHRPLLRVIDGWKRAGIESLSNFAKLANDYVVFDNEEQYNVTWKSVDQWLTCTKDEVLSAISSLTTRGYTLTTVLDEFAAREADGISLQWLVQVGYTFANDVSVTQTHFDRLEDILQASAVVMGRPKGPSRNRTDEDNEWMRDAIIAIRYNQLMYVSLIHFHSVLFQFSLRDALPDGCVLREVIIPDEVLDAGPVAPAPSRRTHRATRRSNRHETERLSSNNTPPRSNNGERNGAHPHATPVYAPHNSVEPQPHPPATAASNDNLINTPPRSNDGERNSTLPPASPVYAPHNSVEPQPHPPATAASNNNLITVDCNGKKVYTVL</sequence>
<feature type="compositionally biased region" description="Basic residues" evidence="1">
    <location>
        <begin position="251"/>
        <end position="261"/>
    </location>
</feature>
<evidence type="ECO:0000313" key="2">
    <source>
        <dbReference type="EMBL" id="TKR73984.1"/>
    </source>
</evidence>
<proteinExistence type="predicted"/>
<dbReference type="AlphaFoldDB" id="A0A4U5MW61"/>
<name>A0A4U5MW61_STECR</name>
<accession>A0A4U5MW61</accession>
<feature type="compositionally biased region" description="Polar residues" evidence="1">
    <location>
        <begin position="268"/>
        <end position="281"/>
    </location>
</feature>
<gene>
    <name evidence="2" type="ORF">L596_021219</name>
</gene>
<evidence type="ECO:0000256" key="1">
    <source>
        <dbReference type="SAM" id="MobiDB-lite"/>
    </source>
</evidence>
<comment type="caution">
    <text evidence="2">The sequence shown here is derived from an EMBL/GenBank/DDBJ whole genome shotgun (WGS) entry which is preliminary data.</text>
</comment>
<dbReference type="Proteomes" id="UP000298663">
    <property type="component" value="Unassembled WGS sequence"/>
</dbReference>
<reference evidence="2 3" key="2">
    <citation type="journal article" date="2019" name="G3 (Bethesda)">
        <title>Hybrid Assembly of the Genome of the Entomopathogenic Nematode Steinernema carpocapsae Identifies the X-Chromosome.</title>
        <authorList>
            <person name="Serra L."/>
            <person name="Macchietto M."/>
            <person name="Macias-Munoz A."/>
            <person name="McGill C.J."/>
            <person name="Rodriguez I.M."/>
            <person name="Rodriguez B."/>
            <person name="Murad R."/>
            <person name="Mortazavi A."/>
        </authorList>
    </citation>
    <scope>NUCLEOTIDE SEQUENCE [LARGE SCALE GENOMIC DNA]</scope>
    <source>
        <strain evidence="2 3">ALL</strain>
    </source>
</reference>
<dbReference type="EMBL" id="AZBU02000006">
    <property type="protein sequence ID" value="TKR73984.1"/>
    <property type="molecule type" value="Genomic_DNA"/>
</dbReference>